<keyword evidence="6" id="KW-0106">Calcium</keyword>
<feature type="active site" description="Proton donor" evidence="5">
    <location>
        <position position="459"/>
    </location>
</feature>
<evidence type="ECO:0000313" key="9">
    <source>
        <dbReference type="EMBL" id="KAF2993036.1"/>
    </source>
</evidence>
<keyword evidence="10" id="KW-1185">Reference proteome</keyword>
<dbReference type="InterPro" id="IPR012341">
    <property type="entry name" value="6hp_glycosidase-like_sf"/>
</dbReference>
<evidence type="ECO:0000313" key="10">
    <source>
        <dbReference type="Proteomes" id="UP000801428"/>
    </source>
</evidence>
<dbReference type="OrthoDB" id="8118055at2759"/>
<dbReference type="GO" id="GO:1904380">
    <property type="term" value="P:endoplasmic reticulum mannose trimming"/>
    <property type="evidence" value="ECO:0007669"/>
    <property type="project" value="InterPro"/>
</dbReference>
<dbReference type="GO" id="GO:0005975">
    <property type="term" value="P:carbohydrate metabolic process"/>
    <property type="evidence" value="ECO:0007669"/>
    <property type="project" value="InterPro"/>
</dbReference>
<gene>
    <name evidence="9" type="primary">MNL1</name>
    <name evidence="9" type="ORF">E8E13_000315</name>
</gene>
<evidence type="ECO:0000256" key="5">
    <source>
        <dbReference type="PIRSR" id="PIRSR601382-1"/>
    </source>
</evidence>
<feature type="active site" description="Proton donor" evidence="5">
    <location>
        <position position="167"/>
    </location>
</feature>
<proteinExistence type="inferred from homology"/>
<comment type="cofactor">
    <cofactor evidence="6">
        <name>Ca(2+)</name>
        <dbReference type="ChEBI" id="CHEBI:29108"/>
    </cofactor>
</comment>
<evidence type="ECO:0000256" key="8">
    <source>
        <dbReference type="SAM" id="MobiDB-lite"/>
    </source>
</evidence>
<name>A0A9P4T367_CURKU</name>
<feature type="active site" evidence="5">
    <location>
        <position position="348"/>
    </location>
</feature>
<dbReference type="InterPro" id="IPR044674">
    <property type="entry name" value="EDEM1/2/3"/>
</dbReference>
<accession>A0A9P4T367</accession>
<comment type="caution">
    <text evidence="9">The sequence shown here is derived from an EMBL/GenBank/DDBJ whole genome shotgun (WGS) entry which is preliminary data.</text>
</comment>
<feature type="active site" evidence="5">
    <location>
        <position position="480"/>
    </location>
</feature>
<keyword evidence="7" id="KW-0378">Hydrolase</keyword>
<sequence length="1578" mass="174138">MERSRDKDSRGHATDCAEDSASSSRTAAAAAMPPAVDRMAGSETRDIFYHGFDGYMTHAFPEDELRPLTCAPLTRDRQNPAHIEVNDVLGNYSLTLVDSLSTLAIFASSPPPHAHGRNKHWRNKALDDFQDGVQALVEHYGDGTAGPGGQGKRARGFDLDSKVQVFETTIRGVGGLLSAHQFAVGDLPIRGYDATEEVRNGRRGIYWRNGLVYDGQLLRLATDLANRLLPAFHTPTGLPYPRVNLRHGVPFYANSPLNMDPEHGQCSKDPNDKGTEITETCSAGAGSLVLEFSTLSRLTGDPKYEKVAKDAFWAVWHRRSSIGLLGAGIDAETGEWVSPYTGIGAGIDSFFEYALKSHILLSGLPVDPENATVDSSDAFLAVWEEAHEGIKRQIYRGAQHQHPHYAQVDLYTGALRAFWIDSLSAFYQGLLAMAGYIDEAIETHLLYTALWTRYSAMPERWSTATGNIEHGLRWWGGRPEFIESTWYLYHTTKDPWYLHVGEMTLRDIKRRCWTKCGWAGLQDIRTGELSDRMESFFLGETAKYLFLLFDPSHPLNTWDAPYVFTTEGHPLVIPKRLRTTKPRPQSAPLPEWQPSPATCPLPPPILPFSISATAARPDVFHAASLARLHLMPTIETLESPLVEFNSAHPSISMADVRSPSNYTYYPWTLPLEYIPQNAMSSPLAMRTTFDLSFPNTPNSPQIGNMQRLHDGILVKSMSGLRLGMVREHDQVIEMDEHFRIYAISNIALGRDEKVFMSRSTVESFNPLDPYFTRTRDANALDLVIDVPPAQAAPVPDTLSSLLDVTLGEITNLTGFDIADALDHVDASTEALPEDEPSYLANFLSSLQSLLTAPSPTGTAEEQKQDTTKRHTVAGTLPIGIGAAPLPDTKDPGLTYSLTDTLVWSKVYVHDTDLCTDRLSLSTVKENQIVVIKRGGCSFSQKLRNIPVYPPDPGSLQLVIIVSFFEQQKPPTTSSSKRNRDGGAQEDCDETPDGCSKCAKARIKCPGYDRNVDVFFHDETARTEVKAKRAKAKAIALRDTRQANSKVVPMGSQELEPAPFVAQESPGKVPFPMLMLAPLVDQGIAYFMSHYAIGLDQPSIHSEAYHKHLATNGFHPLVATSMTALGLAGVANLHGDPALKDKATRWYLDAIKMTNNALTHPKEVTSDTTLLGITLLGMFEATSNEYTLHAWAEHVAGAASLVKLRGSRQLASPAGRRMYLSAVGMLTMNCLADGTRLPAYVGEMNEEIKKQADDKDPRNRFFFLQQDVVNLRGDIIADSTMSLQSILDQALKLSNVADKVFEHAGSEWSYEVVAPTLPNPAVFGPTCHIYPSHATAQTWNWVRYAKIYIHDIIRNTILAGLAAAPPVFTGAQYIQQLSSSIEILRSVQSDILASAPQFLHDVPKIVPQADAYPTPLPSPASILSEDASASSADSSARVSIQNYSRPVYVSQILSKPHKLAFENFRNEHMDPDPTFMSDTNNADRLPVVRISGGHSTLWAMYVAGSMPTAERAEQEFVIKCLGRFAREFGINQAKVLAAALRLKMSRHEIDGICPSYLPKTDAPYVVPSEIREGRFEELL</sequence>
<dbReference type="GO" id="GO:0036503">
    <property type="term" value="P:ERAD pathway"/>
    <property type="evidence" value="ECO:0007669"/>
    <property type="project" value="UniProtKB-ARBA"/>
</dbReference>
<dbReference type="EC" id="3.2.1.-" evidence="7"/>
<dbReference type="Pfam" id="PF11951">
    <property type="entry name" value="Fungal_trans_2"/>
    <property type="match status" value="1"/>
</dbReference>
<feature type="compositionally biased region" description="Low complexity" evidence="8">
    <location>
        <begin position="19"/>
        <end position="37"/>
    </location>
</feature>
<feature type="region of interest" description="Disordered" evidence="8">
    <location>
        <begin position="968"/>
        <end position="992"/>
    </location>
</feature>
<dbReference type="GO" id="GO:0004571">
    <property type="term" value="F:mannosyl-oligosaccharide 1,2-alpha-mannosidase activity"/>
    <property type="evidence" value="ECO:0007669"/>
    <property type="project" value="InterPro"/>
</dbReference>
<feature type="binding site" evidence="6">
    <location>
        <position position="566"/>
    </location>
    <ligand>
        <name>Ca(2+)</name>
        <dbReference type="ChEBI" id="CHEBI:29108"/>
    </ligand>
</feature>
<evidence type="ECO:0000256" key="4">
    <source>
        <dbReference type="ARBA" id="ARBA00023180"/>
    </source>
</evidence>
<dbReference type="GO" id="GO:0016020">
    <property type="term" value="C:membrane"/>
    <property type="evidence" value="ECO:0007669"/>
    <property type="project" value="InterPro"/>
</dbReference>
<evidence type="ECO:0000256" key="6">
    <source>
        <dbReference type="PIRSR" id="PIRSR601382-2"/>
    </source>
</evidence>
<dbReference type="GO" id="GO:0044322">
    <property type="term" value="C:endoplasmic reticulum quality control compartment"/>
    <property type="evidence" value="ECO:0007669"/>
    <property type="project" value="GOC"/>
</dbReference>
<dbReference type="InterPro" id="IPR021858">
    <property type="entry name" value="Fun_TF"/>
</dbReference>
<dbReference type="PRINTS" id="PR00747">
    <property type="entry name" value="GLYHDRLASE47"/>
</dbReference>
<dbReference type="PANTHER" id="PTHR45679">
    <property type="entry name" value="ER DEGRADATION-ENHANCING ALPHA-MANNOSIDASE-LIKE PROTEIN 2"/>
    <property type="match status" value="1"/>
</dbReference>
<dbReference type="Proteomes" id="UP000801428">
    <property type="component" value="Unassembled WGS sequence"/>
</dbReference>
<evidence type="ECO:0000256" key="7">
    <source>
        <dbReference type="RuleBase" id="RU361193"/>
    </source>
</evidence>
<protein>
    <recommendedName>
        <fullName evidence="7">alpha-1,2-Mannosidase</fullName>
        <ecNumber evidence="7">3.2.1.-</ecNumber>
    </recommendedName>
</protein>
<dbReference type="Gene3D" id="1.50.10.10">
    <property type="match status" value="1"/>
</dbReference>
<feature type="compositionally biased region" description="Basic and acidic residues" evidence="8">
    <location>
        <begin position="1"/>
        <end position="15"/>
    </location>
</feature>
<comment type="similarity">
    <text evidence="2 7">Belongs to the glycosyl hydrolase 47 family.</text>
</comment>
<dbReference type="InterPro" id="IPR001382">
    <property type="entry name" value="Glyco_hydro_47"/>
</dbReference>
<feature type="region of interest" description="Disordered" evidence="8">
    <location>
        <begin position="1"/>
        <end position="37"/>
    </location>
</feature>
<keyword evidence="4" id="KW-0325">Glycoprotein</keyword>
<evidence type="ECO:0000256" key="3">
    <source>
        <dbReference type="ARBA" id="ARBA00022824"/>
    </source>
</evidence>
<dbReference type="SUPFAM" id="SSF48225">
    <property type="entry name" value="Seven-hairpin glycosidases"/>
    <property type="match status" value="1"/>
</dbReference>
<keyword evidence="6" id="KW-0479">Metal-binding</keyword>
<dbReference type="PANTHER" id="PTHR45679:SF5">
    <property type="entry name" value="ER DEGRADATION-ENHANCING ALPHA-MANNOSIDASE-LIKE PROTEIN 1"/>
    <property type="match status" value="1"/>
</dbReference>
<evidence type="ECO:0000256" key="1">
    <source>
        <dbReference type="ARBA" id="ARBA00004240"/>
    </source>
</evidence>
<keyword evidence="3" id="KW-0256">Endoplasmic reticulum</keyword>
<dbReference type="Pfam" id="PF01532">
    <property type="entry name" value="Glyco_hydro_47"/>
    <property type="match status" value="1"/>
</dbReference>
<evidence type="ECO:0000256" key="2">
    <source>
        <dbReference type="ARBA" id="ARBA00007658"/>
    </source>
</evidence>
<reference evidence="9" key="1">
    <citation type="submission" date="2019-04" db="EMBL/GenBank/DDBJ databases">
        <title>Sequencing of skin fungus with MAO and IRED activity.</title>
        <authorList>
            <person name="Marsaioli A.J."/>
            <person name="Bonatto J.M.C."/>
            <person name="Reis Junior O."/>
        </authorList>
    </citation>
    <scope>NUCLEOTIDE SEQUENCE</scope>
    <source>
        <strain evidence="9">30M1</strain>
    </source>
</reference>
<comment type="subcellular location">
    <subcellularLocation>
        <location evidence="1">Endoplasmic reticulum</location>
    </subcellularLocation>
</comment>
<dbReference type="InterPro" id="IPR036026">
    <property type="entry name" value="Seven-hairpin_glycosidases"/>
</dbReference>
<keyword evidence="7" id="KW-0326">Glycosidase</keyword>
<dbReference type="EMBL" id="SWKU01000062">
    <property type="protein sequence ID" value="KAF2993036.1"/>
    <property type="molecule type" value="Genomic_DNA"/>
</dbReference>
<organism evidence="9 10">
    <name type="scientific">Curvularia kusanoi</name>
    <name type="common">Cochliobolus kusanoi</name>
    <dbReference type="NCBI Taxonomy" id="90978"/>
    <lineage>
        <taxon>Eukaryota</taxon>
        <taxon>Fungi</taxon>
        <taxon>Dikarya</taxon>
        <taxon>Ascomycota</taxon>
        <taxon>Pezizomycotina</taxon>
        <taxon>Dothideomycetes</taxon>
        <taxon>Pleosporomycetidae</taxon>
        <taxon>Pleosporales</taxon>
        <taxon>Pleosporineae</taxon>
        <taxon>Pleosporaceae</taxon>
        <taxon>Curvularia</taxon>
    </lineage>
</organism>
<dbReference type="GO" id="GO:0005509">
    <property type="term" value="F:calcium ion binding"/>
    <property type="evidence" value="ECO:0007669"/>
    <property type="project" value="InterPro"/>
</dbReference>